<reference evidence="2 3" key="1">
    <citation type="submission" date="2018-01" db="EMBL/GenBank/DDBJ databases">
        <title>G. obscuriglobus.</title>
        <authorList>
            <person name="Franke J."/>
            <person name="Blomberg W."/>
            <person name="Selmecki A."/>
        </authorList>
    </citation>
    <scope>NUCLEOTIDE SEQUENCE [LARGE SCALE GENOMIC DNA]</scope>
    <source>
        <strain evidence="2 3">DSM 5831</strain>
    </source>
</reference>
<evidence type="ECO:0000256" key="1">
    <source>
        <dbReference type="SAM" id="Phobius"/>
    </source>
</evidence>
<proteinExistence type="predicted"/>
<feature type="transmembrane region" description="Helical" evidence="1">
    <location>
        <begin position="6"/>
        <end position="25"/>
    </location>
</feature>
<feature type="transmembrane region" description="Helical" evidence="1">
    <location>
        <begin position="84"/>
        <end position="111"/>
    </location>
</feature>
<dbReference type="EMBL" id="CP025958">
    <property type="protein sequence ID" value="AWM38567.1"/>
    <property type="molecule type" value="Genomic_DNA"/>
</dbReference>
<protein>
    <recommendedName>
        <fullName evidence="4">DUF1772 domain-containing protein</fullName>
    </recommendedName>
</protein>
<keyword evidence="3" id="KW-1185">Reference proteome</keyword>
<evidence type="ECO:0000313" key="2">
    <source>
        <dbReference type="EMBL" id="AWM38567.1"/>
    </source>
</evidence>
<dbReference type="Proteomes" id="UP000245802">
    <property type="component" value="Chromosome"/>
</dbReference>
<dbReference type="AlphaFoldDB" id="A0A2Z3H4C8"/>
<dbReference type="OrthoDB" id="283176at2"/>
<dbReference type="RefSeq" id="WP_010042344.1">
    <property type="nucleotide sequence ID" value="NZ_CP025958.1"/>
</dbReference>
<dbReference type="KEGG" id="gog:C1280_17330"/>
<gene>
    <name evidence="2" type="ORF">C1280_17330</name>
</gene>
<sequence>MKSLEMLLVWTHGLSGAAWFGAIFYRTLVVDGKALAFFRSRAEYEHFSAHLAHNMRYFVTAGLLTCGLSGFALVGLRWDGASTLWLALVAAKGAAWLGACVLFTYVSWVHWPWRVCAAPAEFVAYRRHGQRLALGMVALAGTGFALGQACRAVPWLTA</sequence>
<keyword evidence="1" id="KW-1133">Transmembrane helix</keyword>
<feature type="transmembrane region" description="Helical" evidence="1">
    <location>
        <begin position="57"/>
        <end position="78"/>
    </location>
</feature>
<evidence type="ECO:0008006" key="4">
    <source>
        <dbReference type="Google" id="ProtNLM"/>
    </source>
</evidence>
<evidence type="ECO:0000313" key="3">
    <source>
        <dbReference type="Proteomes" id="UP000245802"/>
    </source>
</evidence>
<keyword evidence="1" id="KW-0812">Transmembrane</keyword>
<name>A0A2Z3H4C8_9BACT</name>
<organism evidence="2 3">
    <name type="scientific">Gemmata obscuriglobus</name>
    <dbReference type="NCBI Taxonomy" id="114"/>
    <lineage>
        <taxon>Bacteria</taxon>
        <taxon>Pseudomonadati</taxon>
        <taxon>Planctomycetota</taxon>
        <taxon>Planctomycetia</taxon>
        <taxon>Gemmatales</taxon>
        <taxon>Gemmataceae</taxon>
        <taxon>Gemmata</taxon>
    </lineage>
</organism>
<feature type="transmembrane region" description="Helical" evidence="1">
    <location>
        <begin position="132"/>
        <end position="156"/>
    </location>
</feature>
<keyword evidence="1" id="KW-0472">Membrane</keyword>
<accession>A0A2Z3H4C8</accession>